<dbReference type="RefSeq" id="WP_349804464.1">
    <property type="nucleotide sequence ID" value="NZ_JBEGDP010000008.1"/>
</dbReference>
<dbReference type="Proteomes" id="UP001482520">
    <property type="component" value="Unassembled WGS sequence"/>
</dbReference>
<evidence type="ECO:0000313" key="2">
    <source>
        <dbReference type="Proteomes" id="UP001482520"/>
    </source>
</evidence>
<evidence type="ECO:0000313" key="1">
    <source>
        <dbReference type="EMBL" id="MEQ7847448.1"/>
    </source>
</evidence>
<protein>
    <submittedName>
        <fullName evidence="1">Fis family transcriptional regulator</fullName>
    </submittedName>
</protein>
<comment type="caution">
    <text evidence="1">The sequence shown here is derived from an EMBL/GenBank/DDBJ whole genome shotgun (WGS) entry which is preliminary data.</text>
</comment>
<sequence length="474" mass="50289">MKQDMNGARFDETGSKVIIDRLVLTESDIVTEARHWLSGERGQRCDDPALLVGANLTKFATEALTLGAKALSLTAQTTETRALERMLKDVGDKTAEATRQAGEATAVAAKSATETVTKAAADAKKAITDADEVTRKHLSEALASTKKDLLAETRRLFGGDNPELLERLQPVLDKFSAALEKQVATSTSDLLAKATKQLDPSDPTSPMAKHAATLAEQQERFAQQIEKGQIELTAKVEDLSTALKVQGAKSSIAKVTPIKGSSFEDQIHALMSDIAAGLGDEYEDTTTKTGLVPRSRKGDGLLSVTGQTARVVVEMTDSARANWGEYFNEAERNRGASASLGVVRSADQNGGHSIRVLGQRRIVMAFDPSNDDAEVVRTVILLLRTVAIAASIRTGEAELDTAEEKIGEAVAQLDRIDLIKKTAGSIQKGATKIESECTAITTSIRRLLDQALISLAGSAAGGAHADPTSVDGAA</sequence>
<name>A0ABV1NY50_9ACTN</name>
<proteinExistence type="predicted"/>
<keyword evidence="2" id="KW-1185">Reference proteome</keyword>
<accession>A0ABV1NY50</accession>
<gene>
    <name evidence="1" type="ORF">V6R90_09180</name>
</gene>
<reference evidence="1 2" key="1">
    <citation type="submission" date="2024-02" db="EMBL/GenBank/DDBJ databases">
        <title>Full genome sequence of Nocardioides kribbensis.</title>
        <authorList>
            <person name="Poletto B.L."/>
            <person name="Silva G."/>
            <person name="Galante D."/>
            <person name="Campos K.R."/>
            <person name="Santos M.B.N."/>
            <person name="Sacchi C.T."/>
        </authorList>
    </citation>
    <scope>NUCLEOTIDE SEQUENCE [LARGE SCALE GENOMIC DNA]</scope>
    <source>
        <strain evidence="1 2">O4R</strain>
    </source>
</reference>
<dbReference type="EMBL" id="JBEGDP010000008">
    <property type="protein sequence ID" value="MEQ7847448.1"/>
    <property type="molecule type" value="Genomic_DNA"/>
</dbReference>
<organism evidence="1 2">
    <name type="scientific">Nocardioides kribbensis</name>
    <dbReference type="NCBI Taxonomy" id="305517"/>
    <lineage>
        <taxon>Bacteria</taxon>
        <taxon>Bacillati</taxon>
        <taxon>Actinomycetota</taxon>
        <taxon>Actinomycetes</taxon>
        <taxon>Propionibacteriales</taxon>
        <taxon>Nocardioidaceae</taxon>
        <taxon>Nocardioides</taxon>
    </lineage>
</organism>